<dbReference type="RefSeq" id="WP_072675557.1">
    <property type="nucleotide sequence ID" value="NZ_FRDF01000017.1"/>
</dbReference>
<dbReference type="InterPro" id="IPR017946">
    <property type="entry name" value="PLC-like_Pdiesterase_TIM-brl"/>
</dbReference>
<dbReference type="GO" id="GO:0008081">
    <property type="term" value="F:phosphoric diester hydrolase activity"/>
    <property type="evidence" value="ECO:0007669"/>
    <property type="project" value="InterPro"/>
</dbReference>
<dbReference type="Proteomes" id="UP000184391">
    <property type="component" value="Unassembled WGS sequence"/>
</dbReference>
<dbReference type="STRING" id="198312.SAMN02745193_02725"/>
<proteinExistence type="predicted"/>
<evidence type="ECO:0000313" key="3">
    <source>
        <dbReference type="Proteomes" id="UP000184391"/>
    </source>
</evidence>
<organism evidence="2 3">
    <name type="scientific">Erythrobacter sanguineus</name>
    <dbReference type="NCBI Taxonomy" id="198312"/>
    <lineage>
        <taxon>Bacteria</taxon>
        <taxon>Pseudomonadati</taxon>
        <taxon>Pseudomonadota</taxon>
        <taxon>Alphaproteobacteria</taxon>
        <taxon>Sphingomonadales</taxon>
        <taxon>Erythrobacteraceae</taxon>
        <taxon>Erythrobacter/Porphyrobacter group</taxon>
        <taxon>Erythrobacter</taxon>
    </lineage>
</organism>
<evidence type="ECO:0000259" key="1">
    <source>
        <dbReference type="PROSITE" id="PS51704"/>
    </source>
</evidence>
<dbReference type="GO" id="GO:0006629">
    <property type="term" value="P:lipid metabolic process"/>
    <property type="evidence" value="ECO:0007669"/>
    <property type="project" value="InterPro"/>
</dbReference>
<sequence length="242" mass="26958">MSARRATDWLTDWEYAHRGLHGPGVPENSRAAAEAAIAAGMGIECDIQRSRDDHAVVFHDWALQRLTGVAGETEQRLAEELETLSLLGTDQHPMRLAKFLDVVAGRVPLLIEIKSRPGYDVGSTCLYVSRLLANYAGDHAVMSFDPRVAKWFRSNSPDTVCGLVMREDDHGHTQKAWQRRLALWLAKPDFLAYHIAALPRRWVARLRAKGMPVLTWTVNSPETRARGLDHADALIAEGEGFA</sequence>
<accession>A0A1M7T0X3</accession>
<dbReference type="InterPro" id="IPR030395">
    <property type="entry name" value="GP_PDE_dom"/>
</dbReference>
<dbReference type="PROSITE" id="PS51704">
    <property type="entry name" value="GP_PDE"/>
    <property type="match status" value="1"/>
</dbReference>
<name>A0A1M7T0X3_9SPHN</name>
<dbReference type="PANTHER" id="PTHR46211">
    <property type="entry name" value="GLYCEROPHOSPHORYL DIESTER PHOSPHODIESTERASE"/>
    <property type="match status" value="1"/>
</dbReference>
<dbReference type="OrthoDB" id="384721at2"/>
<gene>
    <name evidence="2" type="ORF">SAMN02745193_02725</name>
</gene>
<dbReference type="Gene3D" id="3.20.20.190">
    <property type="entry name" value="Phosphatidylinositol (PI) phosphodiesterase"/>
    <property type="match status" value="1"/>
</dbReference>
<dbReference type="SUPFAM" id="SSF51695">
    <property type="entry name" value="PLC-like phosphodiesterases"/>
    <property type="match status" value="1"/>
</dbReference>
<protein>
    <submittedName>
        <fullName evidence="2">Glycerophosphoryl diester phosphodiesterase</fullName>
    </submittedName>
</protein>
<dbReference type="EMBL" id="FRDF01000017">
    <property type="protein sequence ID" value="SHN64338.1"/>
    <property type="molecule type" value="Genomic_DNA"/>
</dbReference>
<dbReference type="PANTHER" id="PTHR46211:SF1">
    <property type="entry name" value="GLYCEROPHOSPHODIESTER PHOSPHODIESTERASE, CYTOPLASMIC"/>
    <property type="match status" value="1"/>
</dbReference>
<dbReference type="Pfam" id="PF03009">
    <property type="entry name" value="GDPD"/>
    <property type="match status" value="1"/>
</dbReference>
<keyword evidence="3" id="KW-1185">Reference proteome</keyword>
<evidence type="ECO:0000313" key="2">
    <source>
        <dbReference type="EMBL" id="SHN64338.1"/>
    </source>
</evidence>
<dbReference type="AlphaFoldDB" id="A0A1M7T0X3"/>
<reference evidence="3" key="1">
    <citation type="submission" date="2016-12" db="EMBL/GenBank/DDBJ databases">
        <authorList>
            <person name="Varghese N."/>
            <person name="Submissions S."/>
        </authorList>
    </citation>
    <scope>NUCLEOTIDE SEQUENCE [LARGE SCALE GENOMIC DNA]</scope>
    <source>
        <strain evidence="3">DSM 11032</strain>
    </source>
</reference>
<feature type="domain" description="GP-PDE" evidence="1">
    <location>
        <begin position="12"/>
        <end position="242"/>
    </location>
</feature>